<feature type="active site" description="Proton donor" evidence="3">
    <location>
        <position position="331"/>
    </location>
</feature>
<feature type="disulfide bond" evidence="4">
    <location>
        <begin position="248"/>
        <end position="261"/>
    </location>
</feature>
<dbReference type="EMBL" id="BPQB01000073">
    <property type="protein sequence ID" value="GJE97574.1"/>
    <property type="molecule type" value="Genomic_DNA"/>
</dbReference>
<sequence>MIAVTSLLVVACSVASILAAFNPLHHSGPASPYFIAPHEDNLPQGTPDGCVVDQAAYIVRHGSRYPEPGSFTGWQMLFEKFQNATFTASGPLSFIPTWSPPVDDIPHEPLFLTSTGALEAFRLGVELRKAYRFTPGGSNFTVWSAGQQRVVDTATFFLRGYLSQGNYLGSPDQNRGFVVVMPDSVNFTFADSLTSSNGCPAYNAGSNGTAQSNAFRATFQQRVADRLNRFLDGLTLDPTDIGVMQDLCGFQAEVNGDTRFCNVFEDSEWLDYEYAHDLNYYYGAGPGNPFGATVGFGWVQAVTDLLVAGPNVTLPNATFTPPPLTMSYTHDNNLPDIVAALGLWNTSDVPGVYPLPNDHIPAAHRDFRASHLVSFHGHVALERLSCGQPLAHSVKHKAGQLVVLPGAGNDTEKFVRVRINHAVVPLPNCTSGPGLSCPLASFAHFINTDRAAAAGDFIEVCGLQNVSNATGSVDFFTRVPSENAQSVVLEVPVQGFV</sequence>
<dbReference type="OrthoDB" id="6509975at2759"/>
<protein>
    <submittedName>
        <fullName evidence="6">Phosphoglycerate mutase-like protein</fullName>
    </submittedName>
</protein>
<accession>A0A9P3GNP8</accession>
<evidence type="ECO:0000256" key="1">
    <source>
        <dbReference type="ARBA" id="ARBA00022801"/>
    </source>
</evidence>
<proteinExistence type="predicted"/>
<dbReference type="PROSITE" id="PS00616">
    <property type="entry name" value="HIS_ACID_PHOSPHAT_1"/>
    <property type="match status" value="1"/>
</dbReference>
<keyword evidence="1" id="KW-0378">Hydrolase</keyword>
<dbReference type="SUPFAM" id="SSF53254">
    <property type="entry name" value="Phosphoglycerate mutase-like"/>
    <property type="match status" value="1"/>
</dbReference>
<dbReference type="InterPro" id="IPR000560">
    <property type="entry name" value="His_Pase_clade-2"/>
</dbReference>
<evidence type="ECO:0000313" key="6">
    <source>
        <dbReference type="EMBL" id="GJE97574.1"/>
    </source>
</evidence>
<evidence type="ECO:0000256" key="2">
    <source>
        <dbReference type="ARBA" id="ARBA00023180"/>
    </source>
</evidence>
<keyword evidence="7" id="KW-1185">Reference proteome</keyword>
<feature type="signal peptide" evidence="5">
    <location>
        <begin position="1"/>
        <end position="19"/>
    </location>
</feature>
<dbReference type="PIRSF" id="PIRSF000894">
    <property type="entry name" value="Acid_phosphatase"/>
    <property type="match status" value="1"/>
</dbReference>
<evidence type="ECO:0000256" key="4">
    <source>
        <dbReference type="PIRSR" id="PIRSR000894-2"/>
    </source>
</evidence>
<keyword evidence="2" id="KW-0325">Glycoprotein</keyword>
<dbReference type="InterPro" id="IPR029033">
    <property type="entry name" value="His_PPase_superfam"/>
</dbReference>
<feature type="disulfide bond" evidence="4">
    <location>
        <begin position="50"/>
        <end position="386"/>
    </location>
</feature>
<organism evidence="6 7">
    <name type="scientific">Phanerochaete sordida</name>
    <dbReference type="NCBI Taxonomy" id="48140"/>
    <lineage>
        <taxon>Eukaryota</taxon>
        <taxon>Fungi</taxon>
        <taxon>Dikarya</taxon>
        <taxon>Basidiomycota</taxon>
        <taxon>Agaricomycotina</taxon>
        <taxon>Agaricomycetes</taxon>
        <taxon>Polyporales</taxon>
        <taxon>Phanerochaetaceae</taxon>
        <taxon>Phanerochaete</taxon>
    </lineage>
</organism>
<dbReference type="PANTHER" id="PTHR20963">
    <property type="entry name" value="MULTIPLE INOSITOL POLYPHOSPHATE PHOSPHATASE-RELATED"/>
    <property type="match status" value="1"/>
</dbReference>
<evidence type="ECO:0000256" key="5">
    <source>
        <dbReference type="SAM" id="SignalP"/>
    </source>
</evidence>
<keyword evidence="4" id="KW-1015">Disulfide bond</keyword>
<feature type="disulfide bond" evidence="4">
    <location>
        <begin position="429"/>
        <end position="437"/>
    </location>
</feature>
<dbReference type="PANTHER" id="PTHR20963:SF18">
    <property type="entry name" value="ACID PHOSPHATASE PHO11-RELATED"/>
    <property type="match status" value="1"/>
</dbReference>
<feature type="chain" id="PRO_5040471378" evidence="5">
    <location>
        <begin position="20"/>
        <end position="497"/>
    </location>
</feature>
<dbReference type="InterPro" id="IPR033379">
    <property type="entry name" value="Acid_Pase_AS"/>
</dbReference>
<reference evidence="6 7" key="1">
    <citation type="submission" date="2021-08" db="EMBL/GenBank/DDBJ databases">
        <title>Draft Genome Sequence of Phanerochaete sordida strain YK-624.</title>
        <authorList>
            <person name="Mori T."/>
            <person name="Dohra H."/>
            <person name="Suzuki T."/>
            <person name="Kawagishi H."/>
            <person name="Hirai H."/>
        </authorList>
    </citation>
    <scope>NUCLEOTIDE SEQUENCE [LARGE SCALE GENOMIC DNA]</scope>
    <source>
        <strain evidence="6 7">YK-624</strain>
    </source>
</reference>
<dbReference type="GO" id="GO:0009277">
    <property type="term" value="C:fungal-type cell wall"/>
    <property type="evidence" value="ECO:0007669"/>
    <property type="project" value="TreeGrafter"/>
</dbReference>
<dbReference type="CDD" id="cd07061">
    <property type="entry name" value="HP_HAP_like"/>
    <property type="match status" value="1"/>
</dbReference>
<feature type="active site" description="Nucleophile" evidence="3">
    <location>
        <position position="61"/>
    </location>
</feature>
<dbReference type="AlphaFoldDB" id="A0A9P3GNP8"/>
<dbReference type="Gene3D" id="3.40.50.1240">
    <property type="entry name" value="Phosphoglycerate mutase-like"/>
    <property type="match status" value="1"/>
</dbReference>
<keyword evidence="5" id="KW-0732">Signal</keyword>
<gene>
    <name evidence="6" type="ORF">PsYK624_137950</name>
</gene>
<evidence type="ECO:0000313" key="7">
    <source>
        <dbReference type="Proteomes" id="UP000703269"/>
    </source>
</evidence>
<name>A0A9P3GNP8_9APHY</name>
<dbReference type="Pfam" id="PF00328">
    <property type="entry name" value="His_Phos_2"/>
    <property type="match status" value="1"/>
</dbReference>
<comment type="caution">
    <text evidence="6">The sequence shown here is derived from an EMBL/GenBank/DDBJ whole genome shotgun (WGS) entry which is preliminary data.</text>
</comment>
<dbReference type="Proteomes" id="UP000703269">
    <property type="component" value="Unassembled WGS sequence"/>
</dbReference>
<dbReference type="PROSITE" id="PS00778">
    <property type="entry name" value="HIS_ACID_PHOSPHAT_2"/>
    <property type="match status" value="1"/>
</dbReference>
<evidence type="ECO:0000256" key="3">
    <source>
        <dbReference type="PIRSR" id="PIRSR000894-1"/>
    </source>
</evidence>
<dbReference type="InterPro" id="IPR016274">
    <property type="entry name" value="Histidine_acid_Pase_euk"/>
</dbReference>
<dbReference type="GO" id="GO:0003993">
    <property type="term" value="F:acid phosphatase activity"/>
    <property type="evidence" value="ECO:0007669"/>
    <property type="project" value="TreeGrafter"/>
</dbReference>